<feature type="coiled-coil region" evidence="6">
    <location>
        <begin position="50"/>
        <end position="101"/>
    </location>
</feature>
<name>A0A2P6R6F3_ROSCH</name>
<dbReference type="Gramene" id="PRQ42007">
    <property type="protein sequence ID" value="PRQ42007"/>
    <property type="gene ID" value="RchiOBHm_Chr3g0452961"/>
</dbReference>
<keyword evidence="2 5" id="KW-0217">Developmental protein</keyword>
<dbReference type="GO" id="GO:0009908">
    <property type="term" value="P:flower development"/>
    <property type="evidence" value="ECO:0007669"/>
    <property type="project" value="UniProtKB-KW"/>
</dbReference>
<reference evidence="8 9" key="1">
    <citation type="journal article" date="2018" name="Nat. Genet.">
        <title>The Rosa genome provides new insights in the design of modern roses.</title>
        <authorList>
            <person name="Bendahmane M."/>
        </authorList>
    </citation>
    <scope>NUCLEOTIDE SEQUENCE [LARGE SCALE GENOMIC DNA]</scope>
    <source>
        <strain evidence="9">cv. Old Blush</strain>
    </source>
</reference>
<protein>
    <recommendedName>
        <fullName evidence="5">FRIGIDA-like protein</fullName>
    </recommendedName>
</protein>
<evidence type="ECO:0000256" key="7">
    <source>
        <dbReference type="SAM" id="MobiDB-lite"/>
    </source>
</evidence>
<keyword evidence="6" id="KW-0175">Coiled coil</keyword>
<dbReference type="Pfam" id="PF07899">
    <property type="entry name" value="Frigida"/>
    <property type="match status" value="2"/>
</dbReference>
<dbReference type="OMA" id="CEEERML"/>
<feature type="compositionally biased region" description="Basic and acidic residues" evidence="7">
    <location>
        <begin position="222"/>
        <end position="253"/>
    </location>
</feature>
<evidence type="ECO:0000256" key="6">
    <source>
        <dbReference type="SAM" id="Coils"/>
    </source>
</evidence>
<evidence type="ECO:0000256" key="5">
    <source>
        <dbReference type="RuleBase" id="RU364012"/>
    </source>
</evidence>
<evidence type="ECO:0000256" key="1">
    <source>
        <dbReference type="ARBA" id="ARBA00008956"/>
    </source>
</evidence>
<sequence length="894" mass="103684">MEKMTLDSKEYELKKNSMRKMYESLHSQASSMLVFTLQWKELEGCLDSIRDATQTRLEELHEREQQLDAKELKMESKANEFQEREKQLEAKELKIQSEVNEAFGLEKLIKEKQTEALDSKNYLNSLQLLIKEHTESEKELGAKERQIERRIQELNGVERNIEEKLKKSREELNQIQRGIKEQGVEFDLKEKQIKVKEEKLNRIEKNIEEKLKLAIEEEKKAFDPKQERVTEEQKLREERLQEEEKLKEHKKSVVDASKTLKSREEIKRELELKVKDHCSRKKSMEEWSCNLERKERELELKEKQVLSKAEELDSLNKRTLNEFQLMEKELSSVESTIQEREKKLEAASHRLQVKERQLELKSETMEKLQQECKKQLEARERQLEVKGGTMEKLHQEREKKLEVKERLLEEQSKELELTKKQFGCQMKVKSEPLENTPAANNAIVSSSASDHSKINIRDGRGLQLFMYEHMKRNDSVSKEISAVLQQESLEPAKLVLDAMAGFHPSNSTVDNREFDLVIIRRTCILLLEELKRVSAQINPQVREQAIKLAGDWKAKMTVGTENWLEVLGFLRLVTTYELTSAYDANELQGLLDIVAQHEQATELSRALGTTDKAAANNISVASVKNEKAESPARETFSSRNLQPTAKNNIIVAPVTTKKAPDVETKNAKSSAAAIFSSPNLQPATTVPANAIIAIQNFIREKKLVKAYGRIHKFKLLDKFPPAQVLKEYVEKAMKCMENSERKDMLHQQDEVVDEGISDLRRAIECIKYHNLESEYPSESIEKQIVVLQKFMEDRKKQNQKKRLCSTIDSSFQQQEHKFQRTSLSAGRPYGLHPVYPNPGSSFYNGQFSIPSNNPVQFSMPANGVNYEFPRIYPFPPYPRPLVYRHPGYGLQKPY</sequence>
<dbReference type="InterPro" id="IPR012474">
    <property type="entry name" value="Frigida"/>
</dbReference>
<evidence type="ECO:0000313" key="8">
    <source>
        <dbReference type="EMBL" id="PRQ42007.1"/>
    </source>
</evidence>
<organism evidence="8 9">
    <name type="scientific">Rosa chinensis</name>
    <name type="common">China rose</name>
    <dbReference type="NCBI Taxonomy" id="74649"/>
    <lineage>
        <taxon>Eukaryota</taxon>
        <taxon>Viridiplantae</taxon>
        <taxon>Streptophyta</taxon>
        <taxon>Embryophyta</taxon>
        <taxon>Tracheophyta</taxon>
        <taxon>Spermatophyta</taxon>
        <taxon>Magnoliopsida</taxon>
        <taxon>eudicotyledons</taxon>
        <taxon>Gunneridae</taxon>
        <taxon>Pentapetalae</taxon>
        <taxon>rosids</taxon>
        <taxon>fabids</taxon>
        <taxon>Rosales</taxon>
        <taxon>Rosaceae</taxon>
        <taxon>Rosoideae</taxon>
        <taxon>Rosoideae incertae sedis</taxon>
        <taxon>Rosa</taxon>
    </lineage>
</organism>
<comment type="similarity">
    <text evidence="1 5">Belongs to the Frigida family.</text>
</comment>
<dbReference type="GO" id="GO:0030154">
    <property type="term" value="P:cell differentiation"/>
    <property type="evidence" value="ECO:0007669"/>
    <property type="project" value="UniProtKB-KW"/>
</dbReference>
<evidence type="ECO:0000256" key="3">
    <source>
        <dbReference type="ARBA" id="ARBA00022782"/>
    </source>
</evidence>
<keyword evidence="9" id="KW-1185">Reference proteome</keyword>
<dbReference type="Proteomes" id="UP000238479">
    <property type="component" value="Chromosome 3"/>
</dbReference>
<proteinExistence type="inferred from homology"/>
<accession>A0A2P6R6F3</accession>
<gene>
    <name evidence="8" type="ORF">RchiOBHm_Chr3g0452961</name>
</gene>
<evidence type="ECO:0000256" key="4">
    <source>
        <dbReference type="ARBA" id="ARBA00023089"/>
    </source>
</evidence>
<feature type="coiled-coil region" evidence="6">
    <location>
        <begin position="284"/>
        <end position="421"/>
    </location>
</feature>
<dbReference type="EMBL" id="PDCK01000041">
    <property type="protein sequence ID" value="PRQ42007.1"/>
    <property type="molecule type" value="Genomic_DNA"/>
</dbReference>
<dbReference type="PANTHER" id="PTHR31791:SF70">
    <property type="entry name" value="FRIGIDA-LIKE PROTEIN"/>
    <property type="match status" value="1"/>
</dbReference>
<keyword evidence="4 5" id="KW-0287">Flowering</keyword>
<comment type="caution">
    <text evidence="8">The sequence shown here is derived from an EMBL/GenBank/DDBJ whole genome shotgun (WGS) entry which is preliminary data.</text>
</comment>
<feature type="region of interest" description="Disordered" evidence="7">
    <location>
        <begin position="222"/>
        <end position="254"/>
    </location>
</feature>
<evidence type="ECO:0000256" key="2">
    <source>
        <dbReference type="ARBA" id="ARBA00022473"/>
    </source>
</evidence>
<dbReference type="AlphaFoldDB" id="A0A2P6R6F3"/>
<keyword evidence="3 5" id="KW-0221">Differentiation</keyword>
<evidence type="ECO:0000313" key="9">
    <source>
        <dbReference type="Proteomes" id="UP000238479"/>
    </source>
</evidence>
<dbReference type="PANTHER" id="PTHR31791">
    <property type="entry name" value="FRIGIDA-LIKE PROTEIN 3-RELATED"/>
    <property type="match status" value="1"/>
</dbReference>